<accession>A0A7G9Z701</accession>
<evidence type="ECO:0008006" key="2">
    <source>
        <dbReference type="Google" id="ProtNLM"/>
    </source>
</evidence>
<dbReference type="AlphaFoldDB" id="A0A7G9Z701"/>
<dbReference type="InterPro" id="IPR035069">
    <property type="entry name" value="TTHA1013/TTHA0281-like"/>
</dbReference>
<evidence type="ECO:0000313" key="1">
    <source>
        <dbReference type="EMBL" id="QNO56035.1"/>
    </source>
</evidence>
<gene>
    <name evidence="1" type="ORF">GMDKCDLI_00014</name>
</gene>
<dbReference type="EMBL" id="MT631643">
    <property type="protein sequence ID" value="QNO56035.1"/>
    <property type="molecule type" value="Genomic_DNA"/>
</dbReference>
<dbReference type="Pfam" id="PF21748">
    <property type="entry name" value="UPF0150"/>
    <property type="match status" value="1"/>
</dbReference>
<dbReference type="InterPro" id="IPR049389">
    <property type="entry name" value="TTHA0281-like"/>
</dbReference>
<reference evidence="1" key="1">
    <citation type="submission" date="2020-06" db="EMBL/GenBank/DDBJ databases">
        <title>Unique genomic features of the anaerobic methanotrophic archaea.</title>
        <authorList>
            <person name="Chadwick G.L."/>
            <person name="Skennerton C.T."/>
            <person name="Laso-Perez R."/>
            <person name="Leu A.O."/>
            <person name="Speth D.R."/>
            <person name="Yu H."/>
            <person name="Morgan-Lang C."/>
            <person name="Hatzenpichler R."/>
            <person name="Goudeau D."/>
            <person name="Malmstrom R."/>
            <person name="Brazelton W.J."/>
            <person name="Woyke T."/>
            <person name="Hallam S.J."/>
            <person name="Tyson G.W."/>
            <person name="Wegener G."/>
            <person name="Boetius A."/>
            <person name="Orphan V."/>
        </authorList>
    </citation>
    <scope>NUCLEOTIDE SEQUENCE</scope>
</reference>
<dbReference type="SUPFAM" id="SSF143100">
    <property type="entry name" value="TTHA1013/TTHA0281-like"/>
    <property type="match status" value="1"/>
</dbReference>
<protein>
    <recommendedName>
        <fullName evidence="2">HicB-like antitoxin of toxin-antitoxin system domain-containing protein</fullName>
    </recommendedName>
</protein>
<dbReference type="Gene3D" id="3.30.160.250">
    <property type="match status" value="1"/>
</dbReference>
<name>A0A7G9Z701_9EURY</name>
<proteinExistence type="predicted"/>
<sequence>MAITIRFILTEYVEQAMAHAVYDKLGDGTFVGRIPPCKGVVAFGATLRECEEALRSTLEDWILVGLKLRHPLPVIASIDLNNEPSYEPVGAM</sequence>
<organism evidence="1">
    <name type="scientific">Candidatus Methanophaga sp. ANME-1 ERB7</name>
    <dbReference type="NCBI Taxonomy" id="2759913"/>
    <lineage>
        <taxon>Archaea</taxon>
        <taxon>Methanobacteriati</taxon>
        <taxon>Methanobacteriota</taxon>
        <taxon>Stenosarchaea group</taxon>
        <taxon>Methanomicrobia</taxon>
        <taxon>Candidatus Methanophagales</taxon>
        <taxon>Candidatus Methanophagaceae</taxon>
        <taxon>Candidatus Methanophaga</taxon>
    </lineage>
</organism>